<feature type="compositionally biased region" description="Low complexity" evidence="1">
    <location>
        <begin position="13"/>
        <end position="28"/>
    </location>
</feature>
<evidence type="ECO:0000313" key="2">
    <source>
        <dbReference type="EMBL" id="CDR45646.1"/>
    </source>
</evidence>
<feature type="region of interest" description="Disordered" evidence="1">
    <location>
        <begin position="101"/>
        <end position="177"/>
    </location>
</feature>
<feature type="region of interest" description="Disordered" evidence="1">
    <location>
        <begin position="190"/>
        <end position="225"/>
    </location>
</feature>
<feature type="compositionally biased region" description="Polar residues" evidence="1">
    <location>
        <begin position="34"/>
        <end position="43"/>
    </location>
</feature>
<protein>
    <submittedName>
        <fullName evidence="2">CYFA0S19e01354g1_1</fullName>
    </submittedName>
</protein>
<feature type="compositionally biased region" description="Polar residues" evidence="1">
    <location>
        <begin position="1"/>
        <end position="12"/>
    </location>
</feature>
<dbReference type="VEuPathDB" id="FungiDB:BON22_0974"/>
<organism evidence="2">
    <name type="scientific">Cyberlindnera fabianii</name>
    <name type="common">Yeast</name>
    <name type="synonym">Hansenula fabianii</name>
    <dbReference type="NCBI Taxonomy" id="36022"/>
    <lineage>
        <taxon>Eukaryota</taxon>
        <taxon>Fungi</taxon>
        <taxon>Dikarya</taxon>
        <taxon>Ascomycota</taxon>
        <taxon>Saccharomycotina</taxon>
        <taxon>Saccharomycetes</taxon>
        <taxon>Phaffomycetales</taxon>
        <taxon>Phaffomycetaceae</taxon>
        <taxon>Cyberlindnera</taxon>
    </lineage>
</organism>
<evidence type="ECO:0000256" key="1">
    <source>
        <dbReference type="SAM" id="MobiDB-lite"/>
    </source>
</evidence>
<dbReference type="PRINTS" id="PR00929">
    <property type="entry name" value="ATHOOK"/>
</dbReference>
<feature type="compositionally biased region" description="Basic and acidic residues" evidence="1">
    <location>
        <begin position="214"/>
        <end position="225"/>
    </location>
</feature>
<feature type="region of interest" description="Disordered" evidence="1">
    <location>
        <begin position="1"/>
        <end position="74"/>
    </location>
</feature>
<proteinExistence type="predicted"/>
<feature type="compositionally biased region" description="Polar residues" evidence="1">
    <location>
        <begin position="158"/>
        <end position="177"/>
    </location>
</feature>
<accession>A0A061BF92</accession>
<dbReference type="EMBL" id="LK052904">
    <property type="protein sequence ID" value="CDR45646.1"/>
    <property type="molecule type" value="Genomic_DNA"/>
</dbReference>
<dbReference type="GO" id="GO:0003677">
    <property type="term" value="F:DNA binding"/>
    <property type="evidence" value="ECO:0007669"/>
    <property type="project" value="InterPro"/>
</dbReference>
<dbReference type="AlphaFoldDB" id="A0A061BF92"/>
<gene>
    <name evidence="2" type="ORF">CYFA0S_19e01354g</name>
</gene>
<dbReference type="InterPro" id="IPR017956">
    <property type="entry name" value="AT_hook_DNA-bd_motif"/>
</dbReference>
<name>A0A061BF92_CYBFA</name>
<dbReference type="SMART" id="SM00384">
    <property type="entry name" value="AT_hook"/>
    <property type="match status" value="3"/>
</dbReference>
<sequence length="258" mass="27655">MSTEVNKSPQTDSSLEGSSSSARASPGAREFRFVNNSASSMGNPTRARMKPAFKATGVTSSTSQSSQANRGSLIIEQTFDQQSAHFVNSPTDLTAKYVFQMNVKRPPGRPRKHPIGEPKVKRPQGRPRKYPIEVTGSTVSPRVQKRPPQAIAAAPSNKVKNNSTPTPESEVSKSPPTTFAVDSQLLEASVNSTTDESLIDPVVQNVKRGRGRPKKADQPLPKEDHDVATSVAAAAVAAHLLNNDHVSVDDLDPEVVGK</sequence>
<dbReference type="OrthoDB" id="3981134at2759"/>
<reference evidence="2" key="1">
    <citation type="journal article" date="2014" name="Genome Announc.">
        <title>Genome sequence of the yeast Cyberlindnera fabianii (Hansenula fabianii).</title>
        <authorList>
            <person name="Freel K.C."/>
            <person name="Sarilar V."/>
            <person name="Neuveglise C."/>
            <person name="Devillers H."/>
            <person name="Friedrich A."/>
            <person name="Schacherer J."/>
        </authorList>
    </citation>
    <scope>NUCLEOTIDE SEQUENCE</scope>
    <source>
        <strain evidence="2">YJS4271</strain>
    </source>
</reference>